<feature type="compositionally biased region" description="Basic and acidic residues" evidence="1">
    <location>
        <begin position="495"/>
        <end position="509"/>
    </location>
</feature>
<reference evidence="2" key="1">
    <citation type="submission" date="2020-05" db="EMBL/GenBank/DDBJ databases">
        <title>Phylogenomic resolution of chytrid fungi.</title>
        <authorList>
            <person name="Stajich J.E."/>
            <person name="Amses K."/>
            <person name="Simmons R."/>
            <person name="Seto K."/>
            <person name="Myers J."/>
            <person name="Bonds A."/>
            <person name="Quandt C.A."/>
            <person name="Barry K."/>
            <person name="Liu P."/>
            <person name="Grigoriev I."/>
            <person name="Longcore J.E."/>
            <person name="James T.Y."/>
        </authorList>
    </citation>
    <scope>NUCLEOTIDE SEQUENCE</scope>
    <source>
        <strain evidence="2">JEL0379</strain>
    </source>
</reference>
<comment type="caution">
    <text evidence="2">The sequence shown here is derived from an EMBL/GenBank/DDBJ whole genome shotgun (WGS) entry which is preliminary data.</text>
</comment>
<feature type="region of interest" description="Disordered" evidence="1">
    <location>
        <begin position="1"/>
        <end position="123"/>
    </location>
</feature>
<feature type="compositionally biased region" description="Polar residues" evidence="1">
    <location>
        <begin position="549"/>
        <end position="558"/>
    </location>
</feature>
<feature type="compositionally biased region" description="Basic and acidic residues" evidence="1">
    <location>
        <begin position="184"/>
        <end position="197"/>
    </location>
</feature>
<feature type="compositionally biased region" description="Basic and acidic residues" evidence="1">
    <location>
        <begin position="580"/>
        <end position="590"/>
    </location>
</feature>
<accession>A0AAD5XU16</accession>
<evidence type="ECO:0000313" key="2">
    <source>
        <dbReference type="EMBL" id="KAJ3181459.1"/>
    </source>
</evidence>
<feature type="compositionally biased region" description="Basic and acidic residues" evidence="1">
    <location>
        <begin position="287"/>
        <end position="305"/>
    </location>
</feature>
<feature type="region of interest" description="Disordered" evidence="1">
    <location>
        <begin position="181"/>
        <end position="205"/>
    </location>
</feature>
<name>A0AAD5XU16_9FUNG</name>
<evidence type="ECO:0000256" key="1">
    <source>
        <dbReference type="SAM" id="MobiDB-lite"/>
    </source>
</evidence>
<feature type="compositionally biased region" description="Polar residues" evidence="1">
    <location>
        <begin position="18"/>
        <end position="32"/>
    </location>
</feature>
<protein>
    <submittedName>
        <fullName evidence="2">Uncharacterized protein</fullName>
    </submittedName>
</protein>
<keyword evidence="3" id="KW-1185">Reference proteome</keyword>
<sequence length="797" mass="83770">MADVREAMPSSAERFSAKRTTPDLSRSHSSSADAGERKRKRLEGLGVVTASPVRQARPDRENQSGPVRATSLQRLPSEGAEVERQQSQDRSSGMRVDGTGSNGRSGAGSPVSSPSTAAPAAESLTQGIRAALFASSNPVKGNATRGATPRVSISLVAPKSKPAAAKFQLNARSLGFGNAVGKASDIKTEPPESEHPAEPPQRLPGALLEEHPHTVSAETAAVRNTSVPSEPAAKTASNREKGLKMFPSDRLPPCMLQPRALADRHQLHARRFTTKLTARAVISGHGRDLLKPGGRDRDQDLERGSTKVGQKRAVAYAGHYLARDIPVALEVRHQSAMSATGLILIQAEGPATGQILGGAEAEVEGLGVAGAAAQIVPQIMRGTETAQEIVRGGVELVAGAEVQIEAEASAGEVLIQTSIAMHAASPISAETGRERATKNRNKPETKGNARKTTEAEAATPRVNAAISIPLLATEEVPPAPVVIIKERAVARPVREGWKPCPPRDPEKPNRGKFRLRGLKTDGTTGPRPGVEIIRATARGATAREEGSDPTATTSNTTAEKSETDTDATTASVPGTPRAAEASKSEPKSDDSPSDSTPSPPKKSLLVQSLTLPPDAEIWAFRGDMLDTEDVKELDVINAATLEAVEGGIDAALGLGDADFVSRNRADPAAFSSYLDSGHLPHQISLCLAGAKGGRAYLTGTLAALDARSNLYVIEAEETSLTIEIQQPKADPFVADLRMDDLELDADPFALIDDFYDSKATPPPMPAPVEKKVVVVSKRPIKGVLIKGDRIAAGKLGA</sequence>
<feature type="region of interest" description="Disordered" evidence="1">
    <location>
        <begin position="428"/>
        <end position="457"/>
    </location>
</feature>
<feature type="region of interest" description="Disordered" evidence="1">
    <location>
        <begin position="220"/>
        <end position="251"/>
    </location>
</feature>
<proteinExistence type="predicted"/>
<organism evidence="2 3">
    <name type="scientific">Geranomyces variabilis</name>
    <dbReference type="NCBI Taxonomy" id="109894"/>
    <lineage>
        <taxon>Eukaryota</taxon>
        <taxon>Fungi</taxon>
        <taxon>Fungi incertae sedis</taxon>
        <taxon>Chytridiomycota</taxon>
        <taxon>Chytridiomycota incertae sedis</taxon>
        <taxon>Chytridiomycetes</taxon>
        <taxon>Spizellomycetales</taxon>
        <taxon>Powellomycetaceae</taxon>
        <taxon>Geranomyces</taxon>
    </lineage>
</organism>
<dbReference type="Proteomes" id="UP001212152">
    <property type="component" value="Unassembled WGS sequence"/>
</dbReference>
<feature type="compositionally biased region" description="Low complexity" evidence="1">
    <location>
        <begin position="107"/>
        <end position="121"/>
    </location>
</feature>
<feature type="compositionally biased region" description="Basic and acidic residues" evidence="1">
    <location>
        <begin position="431"/>
        <end position="454"/>
    </location>
</feature>
<feature type="region of interest" description="Disordered" evidence="1">
    <location>
        <begin position="287"/>
        <end position="306"/>
    </location>
</feature>
<feature type="region of interest" description="Disordered" evidence="1">
    <location>
        <begin position="495"/>
        <end position="604"/>
    </location>
</feature>
<feature type="region of interest" description="Disordered" evidence="1">
    <location>
        <begin position="135"/>
        <end position="161"/>
    </location>
</feature>
<evidence type="ECO:0000313" key="3">
    <source>
        <dbReference type="Proteomes" id="UP001212152"/>
    </source>
</evidence>
<dbReference type="EMBL" id="JADGJQ010000012">
    <property type="protein sequence ID" value="KAJ3181459.1"/>
    <property type="molecule type" value="Genomic_DNA"/>
</dbReference>
<feature type="compositionally biased region" description="Low complexity" evidence="1">
    <location>
        <begin position="531"/>
        <end position="540"/>
    </location>
</feature>
<gene>
    <name evidence="2" type="ORF">HDU87_001067</name>
</gene>
<dbReference type="AlphaFoldDB" id="A0AAD5XU16"/>